<keyword evidence="2" id="KW-1185">Reference proteome</keyword>
<proteinExistence type="predicted"/>
<reference evidence="1" key="1">
    <citation type="submission" date="2019-08" db="EMBL/GenBank/DDBJ databases">
        <title>Genome sequence of Clostridiales bacterium MT110.</title>
        <authorList>
            <person name="Cao J."/>
        </authorList>
    </citation>
    <scope>NUCLEOTIDE SEQUENCE</scope>
    <source>
        <strain evidence="1">MT110</strain>
    </source>
</reference>
<gene>
    <name evidence="1" type="ORF">FRZ06_12745</name>
</gene>
<protein>
    <submittedName>
        <fullName evidence="1">SpoIIE family protein phosphatase</fullName>
    </submittedName>
</protein>
<evidence type="ECO:0000313" key="1">
    <source>
        <dbReference type="EMBL" id="QOX64144.1"/>
    </source>
</evidence>
<accession>A0ACD1ACM9</accession>
<evidence type="ECO:0000313" key="2">
    <source>
        <dbReference type="Proteomes" id="UP000594014"/>
    </source>
</evidence>
<sequence>MSFYIDAAYESLNKYNEELCGDKIEIIRNKDSVVIVLADGLGSGVKANILATMTSKIIGTFMINGLNIDEAVETIADTLPVCKDRGIAYSTFSILQIFYSGEGYLVEYDNPAVFALKRGKTAQFDQETRVIGGKIIKESRFTVKPNDLFIMVSDGVVHAGIGQTLNLGWQWEHVDEYIRKTNKTDMSAKGLAKLLISACDNLYAHKPGDDTTVAAIKIKKPVTLNIMVGPPKDRDEDDVFIHDFINLEGKKVICGGTTAQVASRVLKREIVTSFDYFNPEIPPTAKIEGIDLTTEGVLTLGKALEQIRIYSSSDSTMKDLLGLNEKDGASMLSKILLEESTSINFFVGRAANPAHQTPEAAISLSAKLKLVEKIASYLRELGKQVTIQYH</sequence>
<name>A0ACD1ACM9_9FIRM</name>
<organism evidence="1 2">
    <name type="scientific">Anoxybacterium hadale</name>
    <dbReference type="NCBI Taxonomy" id="3408580"/>
    <lineage>
        <taxon>Bacteria</taxon>
        <taxon>Bacillati</taxon>
        <taxon>Bacillota</taxon>
        <taxon>Clostridia</taxon>
        <taxon>Peptostreptococcales</taxon>
        <taxon>Anaerovoracaceae</taxon>
        <taxon>Anoxybacterium</taxon>
    </lineage>
</organism>
<dbReference type="Proteomes" id="UP000594014">
    <property type="component" value="Chromosome"/>
</dbReference>
<dbReference type="EMBL" id="CP042469">
    <property type="protein sequence ID" value="QOX64144.1"/>
    <property type="molecule type" value="Genomic_DNA"/>
</dbReference>